<proteinExistence type="predicted"/>
<organism evidence="1">
    <name type="scientific">Rhizophagus irregularis (strain DAOM 181602 / DAOM 197198 / MUCL 43194)</name>
    <name type="common">Arbuscular mycorrhizal fungus</name>
    <name type="synonym">Glomus intraradices</name>
    <dbReference type="NCBI Taxonomy" id="747089"/>
    <lineage>
        <taxon>Eukaryota</taxon>
        <taxon>Fungi</taxon>
        <taxon>Fungi incertae sedis</taxon>
        <taxon>Mucoromycota</taxon>
        <taxon>Glomeromycotina</taxon>
        <taxon>Glomeromycetes</taxon>
        <taxon>Glomerales</taxon>
        <taxon>Glomeraceae</taxon>
        <taxon>Rhizophagus</taxon>
    </lineage>
</organism>
<dbReference type="AlphaFoldDB" id="U9SS37"/>
<protein>
    <submittedName>
        <fullName evidence="1">Uncharacterized protein</fullName>
    </submittedName>
</protein>
<gene>
    <name evidence="1" type="ORF">GLOINDRAFT_11067</name>
</gene>
<name>U9SS37_RHIID</name>
<sequence>MPQKTYLHHGREATSSGYEFCSEFDPMQKCTTATEWYFILFASDGISYTSKNTLNIWFSKSALKEGSEEEKELHKNVKRVMRMIKE</sequence>
<dbReference type="HOGENOM" id="CLU_177196_0_0_1"/>
<dbReference type="EMBL" id="KI299190">
    <property type="protein sequence ID" value="ERZ97921.1"/>
    <property type="molecule type" value="Genomic_DNA"/>
</dbReference>
<reference evidence="1" key="1">
    <citation type="submission" date="2013-07" db="EMBL/GenBank/DDBJ databases">
        <title>The genome of an arbuscular mycorrhizal fungus provides insights into the evolution of the oldest plant symbiosis.</title>
        <authorList>
            <consortium name="DOE Joint Genome Institute"/>
            <person name="Tisserant E."/>
            <person name="Malbreil M."/>
            <person name="Kuo A."/>
            <person name="Kohler A."/>
            <person name="Symeonidi A."/>
            <person name="Balestrini R."/>
            <person name="Charron P."/>
            <person name="Duensing N."/>
            <person name="Frei-dit-Frey N."/>
            <person name="Gianinazzi-Pearson V."/>
            <person name="Gilbert B."/>
            <person name="Handa Y."/>
            <person name="Hijri M."/>
            <person name="Kaul R."/>
            <person name="Kawaguchi M."/>
            <person name="Krajinski F."/>
            <person name="Lammers P."/>
            <person name="Lapierre D."/>
            <person name="Masclaux F.G."/>
            <person name="Murat C."/>
            <person name="Morin E."/>
            <person name="Ndikumana S."/>
            <person name="Pagni M."/>
            <person name="Petitpierre D."/>
            <person name="Requena N."/>
            <person name="Rosikiewicz P."/>
            <person name="Riley R."/>
            <person name="Saito K."/>
            <person name="San Clemente H."/>
            <person name="Shapiro H."/>
            <person name="van Tuinen D."/>
            <person name="Becard G."/>
            <person name="Bonfante P."/>
            <person name="Paszkowski U."/>
            <person name="Shachar-Hill Y."/>
            <person name="Young J.P."/>
            <person name="Sanders I.R."/>
            <person name="Henrissat B."/>
            <person name="Rensing S.A."/>
            <person name="Grigoriev I.V."/>
            <person name="Corradi N."/>
            <person name="Roux C."/>
            <person name="Martin F."/>
        </authorList>
    </citation>
    <scope>NUCLEOTIDE SEQUENCE</scope>
    <source>
        <strain evidence="1">DAOM 197198</strain>
    </source>
</reference>
<accession>U9SS37</accession>
<evidence type="ECO:0000313" key="1">
    <source>
        <dbReference type="EMBL" id="ERZ97921.1"/>
    </source>
</evidence>